<organism evidence="1 2">
    <name type="scientific">Paraburkholderia ultramafica</name>
    <dbReference type="NCBI Taxonomy" id="1544867"/>
    <lineage>
        <taxon>Bacteria</taxon>
        <taxon>Pseudomonadati</taxon>
        <taxon>Pseudomonadota</taxon>
        <taxon>Betaproteobacteria</taxon>
        <taxon>Burkholderiales</taxon>
        <taxon>Burkholderiaceae</taxon>
        <taxon>Paraburkholderia</taxon>
    </lineage>
</organism>
<dbReference type="EMBL" id="CADIKK010000074">
    <property type="protein sequence ID" value="CAB3809481.1"/>
    <property type="molecule type" value="Genomic_DNA"/>
</dbReference>
<dbReference type="Proteomes" id="UP000494365">
    <property type="component" value="Unassembled WGS sequence"/>
</dbReference>
<protein>
    <submittedName>
        <fullName evidence="1">Uncharacterized protein</fullName>
    </submittedName>
</protein>
<reference evidence="1 2" key="1">
    <citation type="submission" date="2020-04" db="EMBL/GenBank/DDBJ databases">
        <authorList>
            <person name="De Canck E."/>
        </authorList>
    </citation>
    <scope>NUCLEOTIDE SEQUENCE [LARGE SCALE GENOMIC DNA]</scope>
    <source>
        <strain evidence="1 2">LMG 28614</strain>
    </source>
</reference>
<dbReference type="AlphaFoldDB" id="A0A6S7BR33"/>
<name>A0A6S7BR33_9BURK</name>
<gene>
    <name evidence="1" type="ORF">LMG28614_07042</name>
</gene>
<proteinExistence type="predicted"/>
<sequence length="94" mass="10333">MPYNGVASAFQLFGPDFAYDGILITLIGPRELAKRGDAVGGVSTTCMDREINLGLQDKRRHCAKGRDFSFFGTLSHLYAPLADGRWSSEWCCQG</sequence>
<accession>A0A6S7BR33</accession>
<evidence type="ECO:0000313" key="1">
    <source>
        <dbReference type="EMBL" id="CAB3809481.1"/>
    </source>
</evidence>
<evidence type="ECO:0000313" key="2">
    <source>
        <dbReference type="Proteomes" id="UP000494365"/>
    </source>
</evidence>
<keyword evidence="2" id="KW-1185">Reference proteome</keyword>